<evidence type="ECO:0000313" key="1">
    <source>
        <dbReference type="EMBL" id="SDM17201.1"/>
    </source>
</evidence>
<evidence type="ECO:0000313" key="2">
    <source>
        <dbReference type="Proteomes" id="UP000199476"/>
    </source>
</evidence>
<dbReference type="OrthoDB" id="9133707at2"/>
<gene>
    <name evidence="1" type="ORF">SAMN04488692_11947</name>
</gene>
<keyword evidence="2" id="KW-1185">Reference proteome</keyword>
<proteinExistence type="predicted"/>
<protein>
    <submittedName>
        <fullName evidence="1">Uncharacterized protein</fullName>
    </submittedName>
</protein>
<dbReference type="Proteomes" id="UP000199476">
    <property type="component" value="Unassembled WGS sequence"/>
</dbReference>
<reference evidence="1 2" key="1">
    <citation type="submission" date="2016-10" db="EMBL/GenBank/DDBJ databases">
        <authorList>
            <person name="de Groot N.N."/>
        </authorList>
    </citation>
    <scope>NUCLEOTIDE SEQUENCE [LARGE SCALE GENOMIC DNA]</scope>
    <source>
        <strain evidence="1 2">SLAS-1</strain>
    </source>
</reference>
<accession>A0A1G9R238</accession>
<sequence>MIEIDNLDILKELVKKNEFEKKVFAKNKSYRKHPVKKIIGTLENPKLRPGSLKYAKYTLRAIINVKNTKNDWFKRIWEERIMDFNDNFNNVIGALGEIRTLYRLINSNFNVNIVKKDSDKSPDFEACCKEDKSIFIEVFTPRIKNEEEQKKSSLFQQEKKSTSLLDIYTEIIRPTTGETENIIHFIGRLRNRIVSNKKYAKQTIDGNYNILWVDLISDELNIKKEATKPYVSKKFKNNYITGNFGLWQSFYGEPKMKIIKDRTSLKYAQRRDFKELDKPGYFRPTNENPSHKWSGVIFAFTTGIVLYQNPWANIKLDIKTLKRMIRIEDFNAEYSWFSVNNENIKRKIKLTINECEEIYNLIL</sequence>
<dbReference type="AlphaFoldDB" id="A0A1G9R238"/>
<organism evidence="1 2">
    <name type="scientific">Halarsenatibacter silvermanii</name>
    <dbReference type="NCBI Taxonomy" id="321763"/>
    <lineage>
        <taxon>Bacteria</taxon>
        <taxon>Bacillati</taxon>
        <taxon>Bacillota</taxon>
        <taxon>Clostridia</taxon>
        <taxon>Halanaerobiales</taxon>
        <taxon>Halarsenatibacteraceae</taxon>
        <taxon>Halarsenatibacter</taxon>
    </lineage>
</organism>
<name>A0A1G9R238_9FIRM</name>
<dbReference type="EMBL" id="FNGO01000019">
    <property type="protein sequence ID" value="SDM17201.1"/>
    <property type="molecule type" value="Genomic_DNA"/>
</dbReference>
<dbReference type="RefSeq" id="WP_089761211.1">
    <property type="nucleotide sequence ID" value="NZ_FNGO01000019.1"/>
</dbReference>